<dbReference type="InterPro" id="IPR014436">
    <property type="entry name" value="Extradiol_dOase_DODA"/>
</dbReference>
<dbReference type="PANTHER" id="PTHR30096">
    <property type="entry name" value="4,5-DOPA DIOXYGENASE EXTRADIOL-LIKE PROTEIN"/>
    <property type="match status" value="1"/>
</dbReference>
<dbReference type="Gene3D" id="3.40.830.10">
    <property type="entry name" value="LigB-like"/>
    <property type="match status" value="2"/>
</dbReference>
<evidence type="ECO:0000313" key="3">
    <source>
        <dbReference type="Proteomes" id="UP000728032"/>
    </source>
</evidence>
<dbReference type="SUPFAM" id="SSF53213">
    <property type="entry name" value="LigB-like"/>
    <property type="match status" value="1"/>
</dbReference>
<evidence type="ECO:0000313" key="2">
    <source>
        <dbReference type="EMBL" id="CAD7636579.1"/>
    </source>
</evidence>
<sequence>MGDLSLLKGWNATLPNTEVMPVLFLGHGSPMNAIQTNDFTRTWNSIGAEMDVQPTAILCISAHWLTQGGTAVTAMQQPKTIHDFGRFPQAFWGLDHGTWGVLCHVFPQANIPVVQLSVDYSQGAQYHYDLAKQLAQLRRKGKLMQR</sequence>
<dbReference type="EMBL" id="OC914836">
    <property type="protein sequence ID" value="CAD7636579.1"/>
    <property type="molecule type" value="Genomic_DNA"/>
</dbReference>
<dbReference type="GO" id="GO:0008270">
    <property type="term" value="F:zinc ion binding"/>
    <property type="evidence" value="ECO:0007669"/>
    <property type="project" value="InterPro"/>
</dbReference>
<dbReference type="EMBL" id="CAJPVJ010000011">
    <property type="protein sequence ID" value="CAG2157804.1"/>
    <property type="molecule type" value="Genomic_DNA"/>
</dbReference>
<dbReference type="GO" id="GO:0051213">
    <property type="term" value="F:dioxygenase activity"/>
    <property type="evidence" value="ECO:0007669"/>
    <property type="project" value="InterPro"/>
</dbReference>
<dbReference type="Proteomes" id="UP000728032">
    <property type="component" value="Unassembled WGS sequence"/>
</dbReference>
<dbReference type="PANTHER" id="PTHR30096:SF0">
    <property type="entry name" value="4,5-DOPA DIOXYGENASE EXTRADIOL-LIKE PROTEIN"/>
    <property type="match status" value="1"/>
</dbReference>
<keyword evidence="3" id="KW-1185">Reference proteome</keyword>
<dbReference type="OrthoDB" id="7396853at2759"/>
<name>A0A7R9L9J1_9ACAR</name>
<evidence type="ECO:0000256" key="1">
    <source>
        <dbReference type="ARBA" id="ARBA00023002"/>
    </source>
</evidence>
<proteinExistence type="predicted"/>
<reference evidence="2" key="1">
    <citation type="submission" date="2020-11" db="EMBL/GenBank/DDBJ databases">
        <authorList>
            <person name="Tran Van P."/>
        </authorList>
    </citation>
    <scope>NUCLEOTIDE SEQUENCE</scope>
</reference>
<dbReference type="CDD" id="cd07363">
    <property type="entry name" value="45_DOPA_Dioxygenase"/>
    <property type="match status" value="1"/>
</dbReference>
<gene>
    <name evidence="2" type="ORF">ONB1V03_LOCUS279</name>
</gene>
<keyword evidence="1" id="KW-0560">Oxidoreductase</keyword>
<dbReference type="AlphaFoldDB" id="A0A7R9L9J1"/>
<evidence type="ECO:0008006" key="4">
    <source>
        <dbReference type="Google" id="ProtNLM"/>
    </source>
</evidence>
<accession>A0A7R9L9J1</accession>
<protein>
    <recommendedName>
        <fullName evidence="4">4,5-DOPA dioxygenase extradiol</fullName>
    </recommendedName>
</protein>
<organism evidence="2">
    <name type="scientific">Oppiella nova</name>
    <dbReference type="NCBI Taxonomy" id="334625"/>
    <lineage>
        <taxon>Eukaryota</taxon>
        <taxon>Metazoa</taxon>
        <taxon>Ecdysozoa</taxon>
        <taxon>Arthropoda</taxon>
        <taxon>Chelicerata</taxon>
        <taxon>Arachnida</taxon>
        <taxon>Acari</taxon>
        <taxon>Acariformes</taxon>
        <taxon>Sarcoptiformes</taxon>
        <taxon>Oribatida</taxon>
        <taxon>Brachypylina</taxon>
        <taxon>Oppioidea</taxon>
        <taxon>Oppiidae</taxon>
        <taxon>Oppiella</taxon>
    </lineage>
</organism>